<dbReference type="RefSeq" id="WP_158464257.1">
    <property type="nucleotide sequence ID" value="NZ_VZAD01000091.1"/>
</dbReference>
<dbReference type="Pfam" id="PF13589">
    <property type="entry name" value="HATPase_c_3"/>
    <property type="match status" value="1"/>
</dbReference>
<keyword evidence="2" id="KW-0547">Nucleotide-binding</keyword>
<dbReference type="SUPFAM" id="SSF55874">
    <property type="entry name" value="ATPase domain of HSP90 chaperone/DNA topoisomerase II/histidine kinase"/>
    <property type="match status" value="1"/>
</dbReference>
<dbReference type="Proteomes" id="UP000384372">
    <property type="component" value="Unassembled WGS sequence"/>
</dbReference>
<reference evidence="2 3" key="1">
    <citation type="submission" date="2019-09" db="EMBL/GenBank/DDBJ databases">
        <title>Distinct polysaccharide growth profiles of human intestinal Prevotella copri isolates.</title>
        <authorList>
            <person name="Fehlner-Peach H."/>
            <person name="Magnabosco C."/>
            <person name="Raghavan V."/>
            <person name="Scher J.U."/>
            <person name="Tett A."/>
            <person name="Cox L.M."/>
            <person name="Gottsegen C."/>
            <person name="Watters A."/>
            <person name="Wiltshire- Gordon J.D."/>
            <person name="Segata N."/>
            <person name="Bonneau R."/>
            <person name="Littman D.R."/>
        </authorList>
    </citation>
    <scope>NUCLEOTIDE SEQUENCE [LARGE SCALE GENOMIC DNA]</scope>
    <source>
        <strain evidence="3">iAQ1173</strain>
    </source>
</reference>
<dbReference type="AlphaFoldDB" id="A0A6A7WE34"/>
<organism evidence="2 3">
    <name type="scientific">Segatella copri</name>
    <dbReference type="NCBI Taxonomy" id="165179"/>
    <lineage>
        <taxon>Bacteria</taxon>
        <taxon>Pseudomonadati</taxon>
        <taxon>Bacteroidota</taxon>
        <taxon>Bacteroidia</taxon>
        <taxon>Bacteroidales</taxon>
        <taxon>Prevotellaceae</taxon>
        <taxon>Segatella</taxon>
    </lineage>
</organism>
<accession>A0A6A7WE34</accession>
<evidence type="ECO:0000313" key="2">
    <source>
        <dbReference type="EMBL" id="MQP12675.1"/>
    </source>
</evidence>
<evidence type="ECO:0000256" key="1">
    <source>
        <dbReference type="SAM" id="Coils"/>
    </source>
</evidence>
<keyword evidence="3" id="KW-1185">Reference proteome</keyword>
<proteinExistence type="predicted"/>
<keyword evidence="1" id="KW-0175">Coiled coil</keyword>
<protein>
    <submittedName>
        <fullName evidence="2">ATP-binding protein</fullName>
    </submittedName>
</protein>
<keyword evidence="2" id="KW-0067">ATP-binding</keyword>
<gene>
    <name evidence="2" type="ORF">F7D20_12080</name>
</gene>
<comment type="caution">
    <text evidence="2">The sequence shown here is derived from an EMBL/GenBank/DDBJ whole genome shotgun (WGS) entry which is preliminary data.</text>
</comment>
<name>A0A6A7WE34_9BACT</name>
<dbReference type="OrthoDB" id="9816482at2"/>
<dbReference type="Gene3D" id="3.30.565.10">
    <property type="entry name" value="Histidine kinase-like ATPase, C-terminal domain"/>
    <property type="match status" value="1"/>
</dbReference>
<dbReference type="InterPro" id="IPR036890">
    <property type="entry name" value="HATPase_C_sf"/>
</dbReference>
<dbReference type="EMBL" id="VZAD01000091">
    <property type="protein sequence ID" value="MQP12675.1"/>
    <property type="molecule type" value="Genomic_DNA"/>
</dbReference>
<dbReference type="GO" id="GO:0005524">
    <property type="term" value="F:ATP binding"/>
    <property type="evidence" value="ECO:0007669"/>
    <property type="project" value="UniProtKB-KW"/>
</dbReference>
<feature type="coiled-coil region" evidence="1">
    <location>
        <begin position="378"/>
        <end position="408"/>
    </location>
</feature>
<sequence>METKKYKIEIDPRILELLGPNLYTNIYYVLAELIANAYDADAHNVYIISEPNAIRVEDDGHGMSYSKGGIAKYLGVAKLSRTNATDSLTELGRQKMGRKGIGKLAALSVSENVDILTISDGEKSGFVLSRHPHEGGTLQAISEQNVVFKKVENHGTAIIMKNPEYHLHKTNDAIKRNIVNIFPLIDKDFRIHIVNTNGKDDIIERLDEVFAKSLCSIITLGDGFKELAKKVKVSYAEKKDFLIDVRDSHKIPLRMKNSQGEFKTYELIINGWIGAYETTKGRKKDTSDFPDNFISLYAHKKMGEFNILPKVGKNSLIESFIVGQLYVDLFELSELPDMALSNRQGYKSDDIRYEAVIEYVRKILLPAIINKRATYAALKNASVQKKQLNEQKKKEETLKRAIDNFRRKTGNAISDKIKLNSQYTAQEVHEVVDQAINDNIPDFGIKKKVDSAKKKLLISQTSADKSLSDLVYNFLLFNGVPAKEIIYSNCDDSVSRIPEDVPIFDYLRDFFVNSYSDQKIYVIFITSEHIKGSFGTMAEIGAAWITKADHKIINISDFRPEKPLNDTVTWQTSIVDEDGNVSMTKLNADLFCAKIESLCVKLGYTPKDRETNMTRLISSIKIVK</sequence>
<evidence type="ECO:0000313" key="3">
    <source>
        <dbReference type="Proteomes" id="UP000384372"/>
    </source>
</evidence>